<reference evidence="1" key="2">
    <citation type="journal article" date="2016" name="Mol. Ecol.">
        <title>Population genomics of the filarial nematode parasite Wuchereria bancrofti from mosquitoes.</title>
        <authorList>
            <person name="Small S.T."/>
            <person name="Reimer L.J."/>
            <person name="Tisch D.J."/>
            <person name="King C.L."/>
            <person name="Christensen B.M."/>
            <person name="Siba P.M."/>
            <person name="Kazura J.W."/>
            <person name="Serre D."/>
            <person name="Zimmerman P.A."/>
        </authorList>
    </citation>
    <scope>NUCLEOTIDE SEQUENCE</scope>
    <source>
        <strain evidence="1">pt0022</strain>
    </source>
</reference>
<accession>A0AAF5RTW6</accession>
<sequence length="47" mass="5391">MDERNARGKNKYDKSDVIHDKTLTLIDVFGNNFLEIGSSSLTMNHHQ</sequence>
<protein>
    <submittedName>
        <fullName evidence="2">Uncharacterized protein</fullName>
    </submittedName>
</protein>
<dbReference type="Proteomes" id="UP000093561">
    <property type="component" value="Unassembled WGS sequence"/>
</dbReference>
<reference evidence="2" key="3">
    <citation type="submission" date="2024-02" db="UniProtKB">
        <authorList>
            <consortium name="WormBaseParasite"/>
        </authorList>
    </citation>
    <scope>IDENTIFICATION</scope>
    <source>
        <strain evidence="2">pt0022</strain>
    </source>
</reference>
<reference evidence="1" key="1">
    <citation type="submission" date="2015-03" db="EMBL/GenBank/DDBJ databases">
        <title>Wuchereria bancrofti Genome Sequencing Papua New Guinea Strain.</title>
        <authorList>
            <person name="Small S.T."/>
            <person name="Serre D."/>
            <person name="Zimmerman P.A."/>
        </authorList>
    </citation>
    <scope>NUCLEOTIDE SEQUENCE [LARGE SCALE GENOMIC DNA]</scope>
    <source>
        <strain evidence="1">pt0022</strain>
    </source>
</reference>
<organism evidence="1 2">
    <name type="scientific">Wuchereria bancrofti</name>
    <dbReference type="NCBI Taxonomy" id="6293"/>
    <lineage>
        <taxon>Eukaryota</taxon>
        <taxon>Metazoa</taxon>
        <taxon>Ecdysozoa</taxon>
        <taxon>Nematoda</taxon>
        <taxon>Chromadorea</taxon>
        <taxon>Rhabditida</taxon>
        <taxon>Spirurina</taxon>
        <taxon>Spiruromorpha</taxon>
        <taxon>Filarioidea</taxon>
        <taxon>Onchocercidae</taxon>
        <taxon>Wuchereria</taxon>
    </lineage>
</organism>
<name>A0AAF5RTW6_WUCBA</name>
<dbReference type="WBParaSite" id="mrna-Wban_02112">
    <property type="protein sequence ID" value="mrna-Wban_02112"/>
    <property type="gene ID" value="Wban_02112"/>
</dbReference>
<dbReference type="AlphaFoldDB" id="A0AAF5RTW6"/>
<proteinExistence type="predicted"/>
<evidence type="ECO:0000313" key="1">
    <source>
        <dbReference type="Proteomes" id="UP000093561"/>
    </source>
</evidence>
<evidence type="ECO:0000313" key="2">
    <source>
        <dbReference type="WBParaSite" id="mrna-Wban_02112"/>
    </source>
</evidence>